<dbReference type="InterPro" id="IPR050272">
    <property type="entry name" value="Isochorismatase-like_hydrls"/>
</dbReference>
<reference evidence="3 4" key="1">
    <citation type="submission" date="2021-01" db="EMBL/GenBank/DDBJ databases">
        <title>Whole genome shotgun sequence of Microbispora amethystogenes NBRC 101907.</title>
        <authorList>
            <person name="Komaki H."/>
            <person name="Tamura T."/>
        </authorList>
    </citation>
    <scope>NUCLEOTIDE SEQUENCE [LARGE SCALE GENOMIC DNA]</scope>
    <source>
        <strain evidence="3 4">NBRC 101907</strain>
    </source>
</reference>
<evidence type="ECO:0000313" key="3">
    <source>
        <dbReference type="EMBL" id="GIH33055.1"/>
    </source>
</evidence>
<dbReference type="Pfam" id="PF00857">
    <property type="entry name" value="Isochorismatase"/>
    <property type="match status" value="1"/>
</dbReference>
<dbReference type="InterPro" id="IPR000868">
    <property type="entry name" value="Isochorismatase-like_dom"/>
</dbReference>
<dbReference type="EMBL" id="BOOB01000021">
    <property type="protein sequence ID" value="GIH33055.1"/>
    <property type="molecule type" value="Genomic_DNA"/>
</dbReference>
<proteinExistence type="predicted"/>
<dbReference type="InterPro" id="IPR036380">
    <property type="entry name" value="Isochorismatase-like_sf"/>
</dbReference>
<sequence length="249" mass="27152">MTIVNRRLQCVKGDADMTAAQTQQTHGLGNRDLLDQYLAAGFAGRVGWGERVALLVIDMAGAWTSQDEMIGANLDGVLRNIRRLLDVVRTRDDIPVVFTTMAYDETYSDLPLPSRLKTPHLERMIRGSERVRLVPGLDRRPHEALIEKPRASAFFNTNLPSILAAQRIDTVVVVGCSTSGCVRSTCESAIDHGLRAIVPAEAVGDRSASAHEAALFDINARYADVLPIEEVVGHIERLPRTAGAVTTDA</sequence>
<dbReference type="PANTHER" id="PTHR43540:SF1">
    <property type="entry name" value="ISOCHORISMATASE HYDROLASE"/>
    <property type="match status" value="1"/>
</dbReference>
<dbReference type="SUPFAM" id="SSF52499">
    <property type="entry name" value="Isochorismatase-like hydrolases"/>
    <property type="match status" value="1"/>
</dbReference>
<keyword evidence="4" id="KW-1185">Reference proteome</keyword>
<comment type="caution">
    <text evidence="3">The sequence shown here is derived from an EMBL/GenBank/DDBJ whole genome shotgun (WGS) entry which is preliminary data.</text>
</comment>
<accession>A0ABQ4FE28</accession>
<evidence type="ECO:0000313" key="4">
    <source>
        <dbReference type="Proteomes" id="UP000651728"/>
    </source>
</evidence>
<evidence type="ECO:0000259" key="2">
    <source>
        <dbReference type="Pfam" id="PF00857"/>
    </source>
</evidence>
<dbReference type="PANTHER" id="PTHR43540">
    <property type="entry name" value="PEROXYUREIDOACRYLATE/UREIDOACRYLATE AMIDOHYDROLASE-RELATED"/>
    <property type="match status" value="1"/>
</dbReference>
<protein>
    <submittedName>
        <fullName evidence="3">N-carbamoylsarcosine amidase</fullName>
    </submittedName>
</protein>
<keyword evidence="1" id="KW-0378">Hydrolase</keyword>
<evidence type="ECO:0000256" key="1">
    <source>
        <dbReference type="ARBA" id="ARBA00022801"/>
    </source>
</evidence>
<feature type="domain" description="Isochorismatase-like" evidence="2">
    <location>
        <begin position="53"/>
        <end position="229"/>
    </location>
</feature>
<organism evidence="3 4">
    <name type="scientific">Microbispora amethystogenes</name>
    <dbReference type="NCBI Taxonomy" id="1427754"/>
    <lineage>
        <taxon>Bacteria</taxon>
        <taxon>Bacillati</taxon>
        <taxon>Actinomycetota</taxon>
        <taxon>Actinomycetes</taxon>
        <taxon>Streptosporangiales</taxon>
        <taxon>Streptosporangiaceae</taxon>
        <taxon>Microbispora</taxon>
    </lineage>
</organism>
<name>A0ABQ4FE28_9ACTN</name>
<dbReference type="Gene3D" id="3.40.50.850">
    <property type="entry name" value="Isochorismatase-like"/>
    <property type="match status" value="1"/>
</dbReference>
<gene>
    <name evidence="3" type="ORF">Mam01_32190</name>
</gene>
<dbReference type="Proteomes" id="UP000651728">
    <property type="component" value="Unassembled WGS sequence"/>
</dbReference>